<comment type="caution">
    <text evidence="1">The sequence shown here is derived from an EMBL/GenBank/DDBJ whole genome shotgun (WGS) entry which is preliminary data.</text>
</comment>
<dbReference type="Proteomes" id="UP000192328">
    <property type="component" value="Unassembled WGS sequence"/>
</dbReference>
<proteinExistence type="predicted"/>
<organism evidence="1 2">
    <name type="scientific">Aristaeella lactis</name>
    <dbReference type="NCBI Taxonomy" id="3046383"/>
    <lineage>
        <taxon>Bacteria</taxon>
        <taxon>Bacillati</taxon>
        <taxon>Bacillota</taxon>
        <taxon>Clostridia</taxon>
        <taxon>Eubacteriales</taxon>
        <taxon>Aristaeellaceae</taxon>
        <taxon>Aristaeella</taxon>
    </lineage>
</organism>
<evidence type="ECO:0000313" key="2">
    <source>
        <dbReference type="Proteomes" id="UP000192328"/>
    </source>
</evidence>
<accession>A0AC61PLT0</accession>
<sequence>MNRTVSMTGAATVAVTVFLFAVFILCDFTFGSYLVCMFLPVGYIMMAAGLRHESGKDRKTAADTGLVLAGVYAVLILLVYFAQTTTVLTEPLNDQASRILQYNRGGLLFNYDLLGYGMMALSTFFIGLSMKAENKTDHWLKRLLIIHGVFFPGCFIMPMTGMFTSMADGKSGNGGSIALLFWCLYFIPVGILAWKHFRDRDEEKETC</sequence>
<gene>
    <name evidence="1" type="ORF">SAMN06297397_1751</name>
</gene>
<evidence type="ECO:0000313" key="1">
    <source>
        <dbReference type="EMBL" id="SMC64810.1"/>
    </source>
</evidence>
<reference evidence="1" key="1">
    <citation type="submission" date="2017-04" db="EMBL/GenBank/DDBJ databases">
        <authorList>
            <person name="Varghese N."/>
            <person name="Submissions S."/>
        </authorList>
    </citation>
    <scope>NUCLEOTIDE SEQUENCE</scope>
    <source>
        <strain evidence="1">WTE2008</strain>
    </source>
</reference>
<dbReference type="EMBL" id="FWXZ01000003">
    <property type="protein sequence ID" value="SMC64810.1"/>
    <property type="molecule type" value="Genomic_DNA"/>
</dbReference>
<protein>
    <submittedName>
        <fullName evidence="1">Uncharacterized protein</fullName>
    </submittedName>
</protein>
<name>A0AC61PLT0_9FIRM</name>
<keyword evidence="2" id="KW-1185">Reference proteome</keyword>